<dbReference type="AlphaFoldDB" id="A0AAV6RRD4"/>
<dbReference type="Pfam" id="PF00567">
    <property type="entry name" value="TUDOR"/>
    <property type="match status" value="1"/>
</dbReference>
<protein>
    <submittedName>
        <fullName evidence="4">Tudor and KH domain-containing protein isoform X1</fullName>
    </submittedName>
</protein>
<feature type="domain" description="Tudor" evidence="3">
    <location>
        <begin position="393"/>
        <end position="452"/>
    </location>
</feature>
<evidence type="ECO:0000313" key="5">
    <source>
        <dbReference type="Proteomes" id="UP000693946"/>
    </source>
</evidence>
<dbReference type="Proteomes" id="UP000693946">
    <property type="component" value="Linkage Group LG18"/>
</dbReference>
<comment type="caution">
    <text evidence="4">The sequence shown here is derived from an EMBL/GenBank/DDBJ whole genome shotgun (WGS) entry which is preliminary data.</text>
</comment>
<dbReference type="InterPro" id="IPR002999">
    <property type="entry name" value="Tudor"/>
</dbReference>
<dbReference type="CDD" id="cd20412">
    <property type="entry name" value="Tudor_TDRD2"/>
    <property type="match status" value="1"/>
</dbReference>
<evidence type="ECO:0000256" key="1">
    <source>
        <dbReference type="PROSITE-ProRule" id="PRU00117"/>
    </source>
</evidence>
<name>A0AAV6RRD4_SOLSE</name>
<reference evidence="4 5" key="1">
    <citation type="journal article" date="2021" name="Sci. Rep.">
        <title>Chromosome anchoring in Senegalese sole (Solea senegalensis) reveals sex-associated markers and genome rearrangements in flatfish.</title>
        <authorList>
            <person name="Guerrero-Cozar I."/>
            <person name="Gomez-Garrido J."/>
            <person name="Berbel C."/>
            <person name="Martinez-Blanch J.F."/>
            <person name="Alioto T."/>
            <person name="Claros M.G."/>
            <person name="Gagnaire P.A."/>
            <person name="Manchado M."/>
        </authorList>
    </citation>
    <scope>NUCLEOTIDE SEQUENCE [LARGE SCALE GENOMIC DNA]</scope>
    <source>
        <strain evidence="4">Sse05_10M</strain>
    </source>
</reference>
<dbReference type="PROSITE" id="PS50304">
    <property type="entry name" value="TUDOR"/>
    <property type="match status" value="1"/>
</dbReference>
<proteinExistence type="predicted"/>
<gene>
    <name evidence="4" type="ORF">JOB18_028383</name>
</gene>
<dbReference type="InterPro" id="IPR004087">
    <property type="entry name" value="KH_dom"/>
</dbReference>
<accession>A0AAV6RRD4</accession>
<dbReference type="GO" id="GO:0005739">
    <property type="term" value="C:mitochondrion"/>
    <property type="evidence" value="ECO:0007669"/>
    <property type="project" value="UniProtKB-ARBA"/>
</dbReference>
<dbReference type="SMART" id="SM00322">
    <property type="entry name" value="KH"/>
    <property type="match status" value="1"/>
</dbReference>
<dbReference type="GO" id="GO:0007283">
    <property type="term" value="P:spermatogenesis"/>
    <property type="evidence" value="ECO:0007669"/>
    <property type="project" value="TreeGrafter"/>
</dbReference>
<evidence type="ECO:0000256" key="2">
    <source>
        <dbReference type="SAM" id="MobiDB-lite"/>
    </source>
</evidence>
<dbReference type="PANTHER" id="PTHR22948">
    <property type="entry name" value="TUDOR DOMAIN CONTAINING PROTEIN"/>
    <property type="match status" value="1"/>
</dbReference>
<dbReference type="SMART" id="SM00333">
    <property type="entry name" value="TUDOR"/>
    <property type="match status" value="1"/>
</dbReference>
<evidence type="ECO:0000259" key="3">
    <source>
        <dbReference type="PROSITE" id="PS50304"/>
    </source>
</evidence>
<sequence>MRIALVANELKKRKQQQQRKKKRKVASQHSSYLWSLPLAASHVMDALKDGQCSSLSSAKMAALAAGLSLGATVGYIVYRHLSSGSNNSNKAADTEVSKMTLPVDVYRNMSRYQATFLEMVSQKSGANVQVLSDSGAVCFVLQGSKDQILRARCVLESLVTDCEPVTETLEVPQTAFGRIIGRGGESLKLITRTTGAKVVCPKERSHGPWAKGNITISGTKQEVKQAKELILEKVQEDVTVRAKISQSSALRQKRGHTVVHQRSDVTETESPVGLNNNGPHPQKNGFIHQPEPQSDNKMEELQLSNKDLNHEDEEEQESFSTDSPSEISKFEIPSPDLSFQPDEHLEVYVSASENPNHFWIQILGVRSLQLDKLNEEMNRLYMIGNPTEQRVETLVVGDIVAAPYRDHGLWNRARVLGVLGSGLVDLYYVDFGDNGELPRDNLRRLRSDFLSLPFQAIECSLAGVRPQGEEWTEASMDDFEQITHCAAWKPLQAKLCSYSHSEMSSWPNVKLYVTTEGKTIDVGEELIRRGHAVGVQEVVNGTMEGENLGSLQRMLDDVIGASSELSLSCISLSEVASISGSNDDVIGEELL</sequence>
<dbReference type="GO" id="GO:0030719">
    <property type="term" value="P:P granule organization"/>
    <property type="evidence" value="ECO:0007669"/>
    <property type="project" value="TreeGrafter"/>
</dbReference>
<dbReference type="PANTHER" id="PTHR22948:SF18">
    <property type="entry name" value="TUDOR AND KH DOMAIN-CONTAINING PROTEIN"/>
    <property type="match status" value="1"/>
</dbReference>
<keyword evidence="1" id="KW-0694">RNA-binding</keyword>
<evidence type="ECO:0000313" key="4">
    <source>
        <dbReference type="EMBL" id="KAG7507253.1"/>
    </source>
</evidence>
<dbReference type="PROSITE" id="PS50084">
    <property type="entry name" value="KH_TYPE_1"/>
    <property type="match status" value="1"/>
</dbReference>
<dbReference type="InterPro" id="IPR004088">
    <property type="entry name" value="KH_dom_type_1"/>
</dbReference>
<dbReference type="GO" id="GO:0034587">
    <property type="term" value="P:piRNA processing"/>
    <property type="evidence" value="ECO:0007669"/>
    <property type="project" value="TreeGrafter"/>
</dbReference>
<keyword evidence="5" id="KW-1185">Reference proteome</keyword>
<feature type="region of interest" description="Disordered" evidence="2">
    <location>
        <begin position="243"/>
        <end position="338"/>
    </location>
</feature>
<dbReference type="GO" id="GO:0003723">
    <property type="term" value="F:RNA binding"/>
    <property type="evidence" value="ECO:0007669"/>
    <property type="project" value="UniProtKB-UniRule"/>
</dbReference>
<dbReference type="Pfam" id="PF00013">
    <property type="entry name" value="KH_1"/>
    <property type="match status" value="1"/>
</dbReference>
<dbReference type="GO" id="GO:0043186">
    <property type="term" value="C:P granule"/>
    <property type="evidence" value="ECO:0007669"/>
    <property type="project" value="TreeGrafter"/>
</dbReference>
<organism evidence="4 5">
    <name type="scientific">Solea senegalensis</name>
    <name type="common">Senegalese sole</name>
    <dbReference type="NCBI Taxonomy" id="28829"/>
    <lineage>
        <taxon>Eukaryota</taxon>
        <taxon>Metazoa</taxon>
        <taxon>Chordata</taxon>
        <taxon>Craniata</taxon>
        <taxon>Vertebrata</taxon>
        <taxon>Euteleostomi</taxon>
        <taxon>Actinopterygii</taxon>
        <taxon>Neopterygii</taxon>
        <taxon>Teleostei</taxon>
        <taxon>Neoteleostei</taxon>
        <taxon>Acanthomorphata</taxon>
        <taxon>Carangaria</taxon>
        <taxon>Pleuronectiformes</taxon>
        <taxon>Pleuronectoidei</taxon>
        <taxon>Soleidae</taxon>
        <taxon>Solea</taxon>
    </lineage>
</organism>
<dbReference type="InterPro" id="IPR047380">
    <property type="entry name" value="TDRD2-like_tudor"/>
</dbReference>
<dbReference type="EMBL" id="JAGKHQ010000010">
    <property type="protein sequence ID" value="KAG7507253.1"/>
    <property type="molecule type" value="Genomic_DNA"/>
</dbReference>
<dbReference type="InterPro" id="IPR050621">
    <property type="entry name" value="Tudor_domain_containing"/>
</dbReference>